<evidence type="ECO:0000313" key="7">
    <source>
        <dbReference type="Proteomes" id="UP000030002"/>
    </source>
</evidence>
<evidence type="ECO:0000256" key="1">
    <source>
        <dbReference type="ARBA" id="ARBA00023015"/>
    </source>
</evidence>
<dbReference type="Pfam" id="PF01047">
    <property type="entry name" value="MarR"/>
    <property type="match status" value="1"/>
</dbReference>
<dbReference type="Proteomes" id="UP000030002">
    <property type="component" value="Unassembled WGS sequence"/>
</dbReference>
<feature type="domain" description="HTH marR-type" evidence="5">
    <location>
        <begin position="1"/>
        <end position="99"/>
    </location>
</feature>
<dbReference type="STRING" id="1385520.N802_01960"/>
<dbReference type="InterPro" id="IPR052526">
    <property type="entry name" value="HTH-type_Bedaq_tolerance"/>
</dbReference>
<dbReference type="InterPro" id="IPR000835">
    <property type="entry name" value="HTH_MarR-typ"/>
</dbReference>
<name>A0A0A0JCD0_9MICO</name>
<organism evidence="6 7">
    <name type="scientific">Knoellia sinensis KCTC 19936</name>
    <dbReference type="NCBI Taxonomy" id="1385520"/>
    <lineage>
        <taxon>Bacteria</taxon>
        <taxon>Bacillati</taxon>
        <taxon>Actinomycetota</taxon>
        <taxon>Actinomycetes</taxon>
        <taxon>Micrococcales</taxon>
        <taxon>Intrasporangiaceae</taxon>
        <taxon>Knoellia</taxon>
    </lineage>
</organism>
<feature type="region of interest" description="Disordered" evidence="4">
    <location>
        <begin position="105"/>
        <end position="139"/>
    </location>
</feature>
<evidence type="ECO:0000259" key="5">
    <source>
        <dbReference type="PROSITE" id="PS50995"/>
    </source>
</evidence>
<evidence type="ECO:0000313" key="6">
    <source>
        <dbReference type="EMBL" id="KGN34833.1"/>
    </source>
</evidence>
<dbReference type="GO" id="GO:0003677">
    <property type="term" value="F:DNA binding"/>
    <property type="evidence" value="ECO:0007669"/>
    <property type="project" value="UniProtKB-KW"/>
</dbReference>
<keyword evidence="3" id="KW-0804">Transcription</keyword>
<sequence>MLTVLSDHGDCRPGFIADRLHVGASVVSRQLVSLAGDGLVIRRKDPADGRAELISLSPEGKARLLALRTAYVAALREQFTDWDTAKATEAAALLDEISDHIVLALGGTPATNPHPAHHRASSPSTDSTLGGDDSKDLHG</sequence>
<proteinExistence type="predicted"/>
<dbReference type="PROSITE" id="PS50995">
    <property type="entry name" value="HTH_MARR_2"/>
    <property type="match status" value="1"/>
</dbReference>
<dbReference type="AlphaFoldDB" id="A0A0A0JCD0"/>
<dbReference type="eggNOG" id="COG1846">
    <property type="taxonomic scope" value="Bacteria"/>
</dbReference>
<gene>
    <name evidence="6" type="ORF">N802_01960</name>
</gene>
<dbReference type="PROSITE" id="PS01117">
    <property type="entry name" value="HTH_MARR_1"/>
    <property type="match status" value="1"/>
</dbReference>
<dbReference type="Gene3D" id="1.10.10.10">
    <property type="entry name" value="Winged helix-like DNA-binding domain superfamily/Winged helix DNA-binding domain"/>
    <property type="match status" value="1"/>
</dbReference>
<keyword evidence="1" id="KW-0805">Transcription regulation</keyword>
<accession>A0A0A0JCD0</accession>
<dbReference type="PANTHER" id="PTHR39515:SF2">
    <property type="entry name" value="HTH-TYPE TRANSCRIPTIONAL REGULATOR RV0880"/>
    <property type="match status" value="1"/>
</dbReference>
<dbReference type="InterPro" id="IPR036390">
    <property type="entry name" value="WH_DNA-bd_sf"/>
</dbReference>
<keyword evidence="7" id="KW-1185">Reference proteome</keyword>
<reference evidence="6 7" key="1">
    <citation type="submission" date="2013-08" db="EMBL/GenBank/DDBJ databases">
        <title>The genome sequence of Knoellia sinensis.</title>
        <authorList>
            <person name="Zhu W."/>
            <person name="Wang G."/>
        </authorList>
    </citation>
    <scope>NUCLEOTIDE SEQUENCE [LARGE SCALE GENOMIC DNA]</scope>
    <source>
        <strain evidence="6 7">KCTC 19936</strain>
    </source>
</reference>
<dbReference type="EMBL" id="AVPJ01000001">
    <property type="protein sequence ID" value="KGN34833.1"/>
    <property type="molecule type" value="Genomic_DNA"/>
</dbReference>
<dbReference type="InterPro" id="IPR023187">
    <property type="entry name" value="Tscrpt_reg_MarR-type_CS"/>
</dbReference>
<evidence type="ECO:0000256" key="4">
    <source>
        <dbReference type="SAM" id="MobiDB-lite"/>
    </source>
</evidence>
<evidence type="ECO:0000256" key="3">
    <source>
        <dbReference type="ARBA" id="ARBA00023163"/>
    </source>
</evidence>
<dbReference type="SMART" id="SM00347">
    <property type="entry name" value="HTH_MARR"/>
    <property type="match status" value="1"/>
</dbReference>
<comment type="caution">
    <text evidence="6">The sequence shown here is derived from an EMBL/GenBank/DDBJ whole genome shotgun (WGS) entry which is preliminary data.</text>
</comment>
<protein>
    <submittedName>
        <fullName evidence="6">MarR family transcriptional regulator</fullName>
    </submittedName>
</protein>
<dbReference type="SUPFAM" id="SSF46785">
    <property type="entry name" value="Winged helix' DNA-binding domain"/>
    <property type="match status" value="1"/>
</dbReference>
<dbReference type="InterPro" id="IPR036388">
    <property type="entry name" value="WH-like_DNA-bd_sf"/>
</dbReference>
<dbReference type="GO" id="GO:0003700">
    <property type="term" value="F:DNA-binding transcription factor activity"/>
    <property type="evidence" value="ECO:0007669"/>
    <property type="project" value="InterPro"/>
</dbReference>
<dbReference type="PANTHER" id="PTHR39515">
    <property type="entry name" value="CONSERVED PROTEIN"/>
    <property type="match status" value="1"/>
</dbReference>
<evidence type="ECO:0000256" key="2">
    <source>
        <dbReference type="ARBA" id="ARBA00023125"/>
    </source>
</evidence>
<keyword evidence="2" id="KW-0238">DNA-binding</keyword>